<dbReference type="EC" id="1.6.5.-" evidence="2"/>
<keyword evidence="2" id="KW-0560">Oxidoreductase</keyword>
<dbReference type="PANTHER" id="PTHR43755">
    <property type="match status" value="1"/>
</dbReference>
<organism evidence="2 3">
    <name type="scientific">Almyronema epifaneia S1</name>
    <dbReference type="NCBI Taxonomy" id="2991925"/>
    <lineage>
        <taxon>Bacteria</taxon>
        <taxon>Bacillati</taxon>
        <taxon>Cyanobacteriota</taxon>
        <taxon>Cyanophyceae</taxon>
        <taxon>Nodosilineales</taxon>
        <taxon>Nodosilineaceae</taxon>
        <taxon>Almyronema</taxon>
        <taxon>Almyronema epifaneia</taxon>
    </lineage>
</organism>
<gene>
    <name evidence="2" type="ORF">ACFVKH_11410</name>
</gene>
<comment type="caution">
    <text evidence="2">The sequence shown here is derived from an EMBL/GenBank/DDBJ whole genome shotgun (WGS) entry which is preliminary data.</text>
</comment>
<dbReference type="InterPro" id="IPR036188">
    <property type="entry name" value="FAD/NAD-bd_sf"/>
</dbReference>
<evidence type="ECO:0000313" key="2">
    <source>
        <dbReference type="EMBL" id="MFE4106889.1"/>
    </source>
</evidence>
<evidence type="ECO:0000259" key="1">
    <source>
        <dbReference type="Pfam" id="PF07992"/>
    </source>
</evidence>
<dbReference type="EMBL" id="JBHZOL010000075">
    <property type="protein sequence ID" value="MFE4106889.1"/>
    <property type="molecule type" value="Genomic_DNA"/>
</dbReference>
<dbReference type="SUPFAM" id="SSF51905">
    <property type="entry name" value="FAD/NAD(P)-binding domain"/>
    <property type="match status" value="2"/>
</dbReference>
<evidence type="ECO:0000313" key="3">
    <source>
        <dbReference type="Proteomes" id="UP001600165"/>
    </source>
</evidence>
<name>A0ABW6IFT9_9CYAN</name>
<keyword evidence="3" id="KW-1185">Reference proteome</keyword>
<proteinExistence type="predicted"/>
<sequence length="439" mass="46668">MANIVVIGAGLGGLPAAYELRHLLPQQHTVTLISDKSEFTFIPGLIQVALNLKPLAHLQLGLAQLAQRHRLNWVPGKVTALDPNAQVLSVEGQGTIAYDYLLIATGASLALDLIPGLGPHGGYTHSVCTPDHALAARQAWLAFLENPGPLVVGAAPGAGCFGPAYEFALIAEQVLRRRGLRQKVPITYVTPEPYAGHLGVSGVKHARELTAALMHQRGIKVIENAAITAVAADAVILADGCRLPFSYAMILPAFRGAEFVRHTPGLGDEKGFIPVLPTQRHPQFAKIYAAGVSIQLTQPDQTPVPIGLPKSGQMTEAMATAAAHNIAVDLGAINASPNVPTLEALCFAEFGDVGIAYIAAPVLPDPQTGQRKRSYAVRGSWVVWVKAAFEAYFMMKIRLGAGMPWYERLGLRTLFGLQMLRQIPIAAPAVANSAESAVN</sequence>
<dbReference type="Gene3D" id="3.50.50.100">
    <property type="match status" value="1"/>
</dbReference>
<reference evidence="2 3" key="1">
    <citation type="submission" date="2024-10" db="EMBL/GenBank/DDBJ databases">
        <authorList>
            <person name="Ratan Roy A."/>
            <person name="Morales Sandoval P.H."/>
            <person name="De Los Santos Villalobos S."/>
            <person name="Chakraborty S."/>
            <person name="Mukherjee J."/>
        </authorList>
    </citation>
    <scope>NUCLEOTIDE SEQUENCE [LARGE SCALE GENOMIC DNA]</scope>
    <source>
        <strain evidence="2 3">S1</strain>
    </source>
</reference>
<feature type="domain" description="FAD/NAD(P)-binding" evidence="1">
    <location>
        <begin position="3"/>
        <end position="291"/>
    </location>
</feature>
<dbReference type="GO" id="GO:0016491">
    <property type="term" value="F:oxidoreductase activity"/>
    <property type="evidence" value="ECO:0007669"/>
    <property type="project" value="UniProtKB-KW"/>
</dbReference>
<dbReference type="InterPro" id="IPR052541">
    <property type="entry name" value="SQRD"/>
</dbReference>
<dbReference type="Pfam" id="PF07992">
    <property type="entry name" value="Pyr_redox_2"/>
    <property type="match status" value="1"/>
</dbReference>
<dbReference type="Proteomes" id="UP001600165">
    <property type="component" value="Unassembled WGS sequence"/>
</dbReference>
<accession>A0ABW6IFT9</accession>
<protein>
    <submittedName>
        <fullName evidence="2">NAD(P)/FAD-dependent oxidoreductase</fullName>
        <ecNumber evidence="2">1.6.5.-</ecNumber>
    </submittedName>
</protein>
<dbReference type="PANTHER" id="PTHR43755:SF1">
    <property type="entry name" value="FAD-DEPENDENT PYRIDINE NUCLEOTIDE-DISULPHIDE OXIDOREDUCTASE"/>
    <property type="match status" value="1"/>
</dbReference>
<dbReference type="RefSeq" id="WP_377965083.1">
    <property type="nucleotide sequence ID" value="NZ_JBHZOL010000075.1"/>
</dbReference>
<dbReference type="InterPro" id="IPR023753">
    <property type="entry name" value="FAD/NAD-binding_dom"/>
</dbReference>